<dbReference type="PANTHER" id="PTHR37807">
    <property type="entry name" value="OS07G0160300 PROTEIN"/>
    <property type="match status" value="1"/>
</dbReference>
<dbReference type="EMBL" id="NPBY01000021">
    <property type="protein sequence ID" value="PAD78380.1"/>
    <property type="molecule type" value="Genomic_DNA"/>
</dbReference>
<dbReference type="Gene3D" id="3.40.50.300">
    <property type="entry name" value="P-loop containing nucleotide triphosphate hydrolases"/>
    <property type="match status" value="1"/>
</dbReference>
<protein>
    <submittedName>
        <fullName evidence="1">ATP-binding protein</fullName>
    </submittedName>
</protein>
<dbReference type="GO" id="GO:0005524">
    <property type="term" value="F:ATP binding"/>
    <property type="evidence" value="ECO:0007669"/>
    <property type="project" value="UniProtKB-KW"/>
</dbReference>
<name>A0A268EZ29_9BACL</name>
<dbReference type="Proteomes" id="UP000215596">
    <property type="component" value="Unassembled WGS sequence"/>
</dbReference>
<evidence type="ECO:0000313" key="1">
    <source>
        <dbReference type="EMBL" id="PAD78380.1"/>
    </source>
</evidence>
<proteinExistence type="predicted"/>
<keyword evidence="1" id="KW-0547">Nucleotide-binding</keyword>
<dbReference type="PANTHER" id="PTHR37807:SF3">
    <property type="entry name" value="OS07G0160300 PROTEIN"/>
    <property type="match status" value="1"/>
</dbReference>
<comment type="caution">
    <text evidence="1">The sequence shown here is derived from an EMBL/GenBank/DDBJ whole genome shotgun (WGS) entry which is preliminary data.</text>
</comment>
<gene>
    <name evidence="1" type="ORF">CHH67_06350</name>
</gene>
<reference evidence="1 2" key="1">
    <citation type="submission" date="2017-07" db="EMBL/GenBank/DDBJ databases">
        <title>Isolation and whole genome analysis of endospore-forming bacteria from heroin.</title>
        <authorList>
            <person name="Kalinowski J."/>
            <person name="Ahrens B."/>
            <person name="Al-Dilaimi A."/>
            <person name="Winkler A."/>
            <person name="Wibberg D."/>
            <person name="Schleenbecker U."/>
            <person name="Ruckert C."/>
            <person name="Wolfel R."/>
            <person name="Grass G."/>
        </authorList>
    </citation>
    <scope>NUCLEOTIDE SEQUENCE [LARGE SCALE GENOMIC DNA]</scope>
    <source>
        <strain evidence="1 2">7537-G1</strain>
    </source>
</reference>
<dbReference type="InterPro" id="IPR027417">
    <property type="entry name" value="P-loop_NTPase"/>
</dbReference>
<keyword evidence="1" id="KW-0067">ATP-binding</keyword>
<evidence type="ECO:0000313" key="2">
    <source>
        <dbReference type="Proteomes" id="UP000215596"/>
    </source>
</evidence>
<organism evidence="1 2">
    <name type="scientific">Paenibacillus campinasensis</name>
    <dbReference type="NCBI Taxonomy" id="66347"/>
    <lineage>
        <taxon>Bacteria</taxon>
        <taxon>Bacillati</taxon>
        <taxon>Bacillota</taxon>
        <taxon>Bacilli</taxon>
        <taxon>Bacillales</taxon>
        <taxon>Paenibacillaceae</taxon>
        <taxon>Paenibacillus</taxon>
    </lineage>
</organism>
<dbReference type="RefSeq" id="WP_095264241.1">
    <property type="nucleotide sequence ID" value="NZ_NPBY01000021.1"/>
</dbReference>
<accession>A0A268EZ29</accession>
<dbReference type="AlphaFoldDB" id="A0A268EZ29"/>
<dbReference type="SUPFAM" id="SSF52540">
    <property type="entry name" value="P-loop containing nucleoside triphosphate hydrolases"/>
    <property type="match status" value="1"/>
</dbReference>
<dbReference type="OrthoDB" id="3819922at2"/>
<sequence length="174" mass="19755">MYFLQMSGFPGSGKSTLSRRIAAMTGALIIDHDVSKTALLKASEGEGIELRTLGRLSYTVDWALVEFYLSQGYDVIFDSPCLYSEMIENGMNLAEKYGATYKYVECLFHDFNEINRRLRTRQRMISQISETAEADFIAAIQDSKRPPSHIKSLVVNSSQPLDSYIQDVLDYIRE</sequence>
<dbReference type="Pfam" id="PF13671">
    <property type="entry name" value="AAA_33"/>
    <property type="match status" value="1"/>
</dbReference>